<feature type="repeat" description="WD" evidence="3">
    <location>
        <begin position="504"/>
        <end position="531"/>
    </location>
</feature>
<dbReference type="GO" id="GO:0080008">
    <property type="term" value="C:Cul4-RING E3 ubiquitin ligase complex"/>
    <property type="evidence" value="ECO:0007669"/>
    <property type="project" value="TreeGrafter"/>
</dbReference>
<dbReference type="InterPro" id="IPR045151">
    <property type="entry name" value="DCAF8"/>
</dbReference>
<dbReference type="PROSITE" id="PS50082">
    <property type="entry name" value="WD_REPEATS_2"/>
    <property type="match status" value="3"/>
</dbReference>
<dbReference type="SUPFAM" id="SSF48452">
    <property type="entry name" value="TPR-like"/>
    <property type="match status" value="1"/>
</dbReference>
<sequence length="622" mass="70899">MRRSEDYQNHIMVLRNREIRGSYRNYLKKKFHFNESLISRLGLEKELEGHQGCVNCLQWSSDGRILASGSDDTNVMIWDPFTHKHLKTVPTPHIGNIFSVKLLGSDESLVATAAGDCRVMVQAMEQAFMRQTPHLDCGCHVGRVKRLARAPDQPLLFWSGGEDGLSIQYDMREPHECLARSKVFIDLSYTREIKCIAVNPTKPYLIAIGANDCFVRLFDRRMVRTNQYRPNHTYDSRKRAPSQVHDPNCVEFYAPGHLSKEESGIYDAGSSDDDDDMRNNLSTTYIDFNSAGTEMLVNMGGEQIYLFDLNRPRSPKELRVPDYALKACKNVSNKSCCCRNGISVKMKNIDSYNKRISKQPCACDYLNRAKIFFQRKWIGDVYCAARDYLQVIEMCPDRLEAYIGLVNCFLSLKWLDEAIAWLLYVKDMKPDLANDEEFKALHTEVVTLKNNFKRKEEGDKYFKNFKKIGSREMALKTNAKDFELRFLGHCNTTTDIKEASFLGEDGNYICSGSDDGIIFIWNKKTTNLVNALWGDVSIVNCVQPHPSSCLIASSGIDSVVKLWSPSGEDEAETNTRVVKDLWLAVEANQQRMTKDPFEIMLTNIGYRMSPAEGQGMPTCRTT</sequence>
<dbReference type="KEGG" id="apln:108738966"/>
<dbReference type="Gene3D" id="1.25.40.10">
    <property type="entry name" value="Tetratricopeptide repeat domain"/>
    <property type="match status" value="1"/>
</dbReference>
<dbReference type="InterPro" id="IPR015943">
    <property type="entry name" value="WD40/YVTN_repeat-like_dom_sf"/>
</dbReference>
<evidence type="ECO:0000313" key="5">
    <source>
        <dbReference type="RefSeq" id="XP_025837360.1"/>
    </source>
</evidence>
<organism evidence="4 5">
    <name type="scientific">Agrilus planipennis</name>
    <name type="common">Emerald ash borer</name>
    <name type="synonym">Agrilus marcopoli</name>
    <dbReference type="NCBI Taxonomy" id="224129"/>
    <lineage>
        <taxon>Eukaryota</taxon>
        <taxon>Metazoa</taxon>
        <taxon>Ecdysozoa</taxon>
        <taxon>Arthropoda</taxon>
        <taxon>Hexapoda</taxon>
        <taxon>Insecta</taxon>
        <taxon>Pterygota</taxon>
        <taxon>Neoptera</taxon>
        <taxon>Endopterygota</taxon>
        <taxon>Coleoptera</taxon>
        <taxon>Polyphaga</taxon>
        <taxon>Elateriformia</taxon>
        <taxon>Buprestoidea</taxon>
        <taxon>Buprestidae</taxon>
        <taxon>Agrilinae</taxon>
        <taxon>Agrilus</taxon>
    </lineage>
</organism>
<evidence type="ECO:0000256" key="3">
    <source>
        <dbReference type="PROSITE-ProRule" id="PRU00221"/>
    </source>
</evidence>
<evidence type="ECO:0000313" key="4">
    <source>
        <dbReference type="Proteomes" id="UP000192223"/>
    </source>
</evidence>
<dbReference type="GO" id="GO:0005737">
    <property type="term" value="C:cytoplasm"/>
    <property type="evidence" value="ECO:0007669"/>
    <property type="project" value="TreeGrafter"/>
</dbReference>
<dbReference type="Gene3D" id="2.130.10.10">
    <property type="entry name" value="YVTN repeat-like/Quinoprotein amine dehydrogenase"/>
    <property type="match status" value="3"/>
</dbReference>
<gene>
    <name evidence="5" type="primary">LOC108738966</name>
</gene>
<dbReference type="InterPro" id="IPR001680">
    <property type="entry name" value="WD40_rpt"/>
</dbReference>
<dbReference type="Proteomes" id="UP000192223">
    <property type="component" value="Unplaced"/>
</dbReference>
<evidence type="ECO:0000256" key="2">
    <source>
        <dbReference type="ARBA" id="ARBA00022737"/>
    </source>
</evidence>
<dbReference type="SUPFAM" id="SSF50978">
    <property type="entry name" value="WD40 repeat-like"/>
    <property type="match status" value="1"/>
</dbReference>
<proteinExistence type="predicted"/>
<reference evidence="5" key="1">
    <citation type="submission" date="2025-08" db="UniProtKB">
        <authorList>
            <consortium name="RefSeq"/>
        </authorList>
    </citation>
    <scope>IDENTIFICATION</scope>
    <source>
        <tissue evidence="5">Entire body</tissue>
    </source>
</reference>
<keyword evidence="4" id="KW-1185">Reference proteome</keyword>
<dbReference type="PANTHER" id="PTHR15574:SF40">
    <property type="entry name" value="WD AND TETRATRICOPEPTIDE REPEATS PROTEIN 1"/>
    <property type="match status" value="1"/>
</dbReference>
<evidence type="ECO:0000256" key="1">
    <source>
        <dbReference type="ARBA" id="ARBA00022574"/>
    </source>
</evidence>
<keyword evidence="2" id="KW-0677">Repeat</keyword>
<dbReference type="OrthoDB" id="4869960at2759"/>
<dbReference type="GeneID" id="108738966"/>
<dbReference type="AlphaFoldDB" id="A0A7F5RNF7"/>
<accession>A0A7F5RNF7</accession>
<feature type="repeat" description="WD" evidence="3">
    <location>
        <begin position="47"/>
        <end position="88"/>
    </location>
</feature>
<feature type="repeat" description="WD" evidence="3">
    <location>
        <begin position="532"/>
        <end position="573"/>
    </location>
</feature>
<dbReference type="Pfam" id="PF00400">
    <property type="entry name" value="WD40"/>
    <property type="match status" value="3"/>
</dbReference>
<dbReference type="RefSeq" id="XP_025837360.1">
    <property type="nucleotide sequence ID" value="XM_025981575.1"/>
</dbReference>
<keyword evidence="1 3" id="KW-0853">WD repeat</keyword>
<dbReference type="GO" id="GO:0045717">
    <property type="term" value="P:negative regulation of fatty acid biosynthetic process"/>
    <property type="evidence" value="ECO:0007669"/>
    <property type="project" value="TreeGrafter"/>
</dbReference>
<dbReference type="InterPro" id="IPR036322">
    <property type="entry name" value="WD40_repeat_dom_sf"/>
</dbReference>
<dbReference type="PROSITE" id="PS50294">
    <property type="entry name" value="WD_REPEATS_REGION"/>
    <property type="match status" value="1"/>
</dbReference>
<dbReference type="InParanoid" id="A0A7F5RNF7"/>
<dbReference type="InterPro" id="IPR011990">
    <property type="entry name" value="TPR-like_helical_dom_sf"/>
</dbReference>
<protein>
    <submittedName>
        <fullName evidence="5">WD and tetratricopeptide repeats protein 1</fullName>
    </submittedName>
</protein>
<dbReference type="PANTHER" id="PTHR15574">
    <property type="entry name" value="WD REPEAT DOMAIN-CONTAINING FAMILY"/>
    <property type="match status" value="1"/>
</dbReference>
<dbReference type="FunCoup" id="A0A7F5RNF7">
    <property type="interactions" value="1531"/>
</dbReference>
<dbReference type="SMART" id="SM00320">
    <property type="entry name" value="WD40"/>
    <property type="match status" value="6"/>
</dbReference>
<name>A0A7F5RNF7_AGRPL</name>